<evidence type="ECO:0000313" key="1">
    <source>
        <dbReference type="EMBL" id="MER5171623.1"/>
    </source>
</evidence>
<comment type="caution">
    <text evidence="1">The sequence shown here is derived from an EMBL/GenBank/DDBJ whole genome shotgun (WGS) entry which is preliminary data.</text>
</comment>
<reference evidence="1 2" key="1">
    <citation type="submission" date="2024-01" db="EMBL/GenBank/DDBJ databases">
        <authorList>
            <person name="Deng Y."/>
            <person name="Su J."/>
        </authorList>
    </citation>
    <scope>NUCLEOTIDE SEQUENCE [LARGE SCALE GENOMIC DNA]</scope>
    <source>
        <strain evidence="1 2">CPCC 100088</strain>
    </source>
</reference>
<name>A0ABV1SFF2_9RHOB</name>
<protein>
    <submittedName>
        <fullName evidence="1">Uncharacterized protein</fullName>
    </submittedName>
</protein>
<dbReference type="EMBL" id="JAYWLC010000004">
    <property type="protein sequence ID" value="MER5171623.1"/>
    <property type="molecule type" value="Genomic_DNA"/>
</dbReference>
<gene>
    <name evidence="1" type="ORF">VSX56_07520</name>
</gene>
<evidence type="ECO:0000313" key="2">
    <source>
        <dbReference type="Proteomes" id="UP001438953"/>
    </source>
</evidence>
<proteinExistence type="predicted"/>
<reference evidence="1 2" key="2">
    <citation type="submission" date="2024-06" db="EMBL/GenBank/DDBJ databases">
        <title>Thioclava kandeliae sp. nov. from a rhizosphere soil sample of Kandelia candel in a mangrove.</title>
        <authorList>
            <person name="Mu T."/>
        </authorList>
    </citation>
    <scope>NUCLEOTIDE SEQUENCE [LARGE SCALE GENOMIC DNA]</scope>
    <source>
        <strain evidence="1 2">CPCC 100088</strain>
    </source>
</reference>
<dbReference type="RefSeq" id="WP_350936100.1">
    <property type="nucleotide sequence ID" value="NZ_JAYWLC010000004.1"/>
</dbReference>
<organism evidence="1 2">
    <name type="scientific">Thioclava kandeliae</name>
    <dbReference type="NCBI Taxonomy" id="3070818"/>
    <lineage>
        <taxon>Bacteria</taxon>
        <taxon>Pseudomonadati</taxon>
        <taxon>Pseudomonadota</taxon>
        <taxon>Alphaproteobacteria</taxon>
        <taxon>Rhodobacterales</taxon>
        <taxon>Paracoccaceae</taxon>
        <taxon>Thioclava</taxon>
    </lineage>
</organism>
<keyword evidence="2" id="KW-1185">Reference proteome</keyword>
<sequence length="176" mass="19306">MTQTPTDDDMKRCDSCGKTRNSRAMSCINPSSGTSLWMCADCHSVETELMQIEIRLMEKSGNLIWADKTRRICAERDDLRDKFQKYAALNHHLMAQALAHADVNAPVLNRDMTSGDLGKAEEAVLATLDPLLSCIAQFAAALRSKGYSIEFACDDGESRQASVGIDLLCLGGEKSE</sequence>
<accession>A0ABV1SFF2</accession>
<dbReference type="Proteomes" id="UP001438953">
    <property type="component" value="Unassembled WGS sequence"/>
</dbReference>